<reference evidence="1 2" key="1">
    <citation type="journal article" date="2022" name="Hortic Res">
        <title>A haplotype resolved chromosomal level avocado genome allows analysis of novel avocado genes.</title>
        <authorList>
            <person name="Nath O."/>
            <person name="Fletcher S.J."/>
            <person name="Hayward A."/>
            <person name="Shaw L.M."/>
            <person name="Masouleh A.K."/>
            <person name="Furtado A."/>
            <person name="Henry R.J."/>
            <person name="Mitter N."/>
        </authorList>
    </citation>
    <scope>NUCLEOTIDE SEQUENCE [LARGE SCALE GENOMIC DNA]</scope>
    <source>
        <strain evidence="2">cv. Hass</strain>
    </source>
</reference>
<dbReference type="EMBL" id="CM056813">
    <property type="protein sequence ID" value="KAJ8639162.1"/>
    <property type="molecule type" value="Genomic_DNA"/>
</dbReference>
<accession>A0ACC2M099</accession>
<name>A0ACC2M099_PERAE</name>
<comment type="caution">
    <text evidence="1">The sequence shown here is derived from an EMBL/GenBank/DDBJ whole genome shotgun (WGS) entry which is preliminary data.</text>
</comment>
<evidence type="ECO:0000313" key="1">
    <source>
        <dbReference type="EMBL" id="KAJ8639162.1"/>
    </source>
</evidence>
<keyword evidence="2" id="KW-1185">Reference proteome</keyword>
<organism evidence="1 2">
    <name type="scientific">Persea americana</name>
    <name type="common">Avocado</name>
    <dbReference type="NCBI Taxonomy" id="3435"/>
    <lineage>
        <taxon>Eukaryota</taxon>
        <taxon>Viridiplantae</taxon>
        <taxon>Streptophyta</taxon>
        <taxon>Embryophyta</taxon>
        <taxon>Tracheophyta</taxon>
        <taxon>Spermatophyta</taxon>
        <taxon>Magnoliopsida</taxon>
        <taxon>Magnoliidae</taxon>
        <taxon>Laurales</taxon>
        <taxon>Lauraceae</taxon>
        <taxon>Persea</taxon>
    </lineage>
</organism>
<sequence length="137" mass="15113">MNLPITAFEKDSLLEVRMDWGIVRAGLPFIHDVRGQFAGLLRKEEEEVGRKGLLGSGAEKRLAKDCQGGRGGFAGSARFEFEPIGKEIWGEGPSRGDGRIWRVWGNTWLEDGGKLCDRKIGGWGAWSKQLGAWKIAA</sequence>
<gene>
    <name evidence="1" type="ORF">MRB53_015856</name>
</gene>
<protein>
    <submittedName>
        <fullName evidence="1">Uncharacterized protein</fullName>
    </submittedName>
</protein>
<proteinExistence type="predicted"/>
<evidence type="ECO:0000313" key="2">
    <source>
        <dbReference type="Proteomes" id="UP001234297"/>
    </source>
</evidence>
<dbReference type="Proteomes" id="UP001234297">
    <property type="component" value="Chromosome 5"/>
</dbReference>